<dbReference type="InterPro" id="IPR011989">
    <property type="entry name" value="ARM-like"/>
</dbReference>
<evidence type="ECO:0000313" key="3">
    <source>
        <dbReference type="EMBL" id="CAI2359769.1"/>
    </source>
</evidence>
<dbReference type="Gene3D" id="1.25.10.10">
    <property type="entry name" value="Leucine-rich Repeat Variant"/>
    <property type="match status" value="1"/>
</dbReference>
<dbReference type="InterPro" id="IPR052607">
    <property type="entry name" value="CEP104-like"/>
</dbReference>
<dbReference type="AlphaFoldDB" id="A0AAD1U3Y6"/>
<gene>
    <name evidence="3" type="ORF">ECRASSUSDP1_LOCUS1063</name>
</gene>
<organism evidence="3 4">
    <name type="scientific">Euplotes crassus</name>
    <dbReference type="NCBI Taxonomy" id="5936"/>
    <lineage>
        <taxon>Eukaryota</taxon>
        <taxon>Sar</taxon>
        <taxon>Alveolata</taxon>
        <taxon>Ciliophora</taxon>
        <taxon>Intramacronucleata</taxon>
        <taxon>Spirotrichea</taxon>
        <taxon>Hypotrichia</taxon>
        <taxon>Euplotida</taxon>
        <taxon>Euplotidae</taxon>
        <taxon>Moneuplotes</taxon>
    </lineage>
</organism>
<evidence type="ECO:0000259" key="2">
    <source>
        <dbReference type="Pfam" id="PF02151"/>
    </source>
</evidence>
<dbReference type="GO" id="GO:0005929">
    <property type="term" value="C:cilium"/>
    <property type="evidence" value="ECO:0007669"/>
    <property type="project" value="TreeGrafter"/>
</dbReference>
<dbReference type="Pfam" id="PF21040">
    <property type="entry name" value="CEP104-like_TOG"/>
    <property type="match status" value="1"/>
</dbReference>
<dbReference type="InterPro" id="IPR001943">
    <property type="entry name" value="UVR_dom"/>
</dbReference>
<dbReference type="SUPFAM" id="SSF48371">
    <property type="entry name" value="ARM repeat"/>
    <property type="match status" value="1"/>
</dbReference>
<accession>A0AAD1U3Y6</accession>
<dbReference type="EMBL" id="CAMPGE010001003">
    <property type="protein sequence ID" value="CAI2359769.1"/>
    <property type="molecule type" value="Genomic_DNA"/>
</dbReference>
<protein>
    <recommendedName>
        <fullName evidence="2">UVR domain-containing protein</fullName>
    </recommendedName>
</protein>
<feature type="region of interest" description="Disordered" evidence="1">
    <location>
        <begin position="346"/>
        <end position="375"/>
    </location>
</feature>
<keyword evidence="4" id="KW-1185">Reference proteome</keyword>
<dbReference type="PANTHER" id="PTHR13371:SF0">
    <property type="entry name" value="CENTROSOMAL PROTEIN OF 104 KDA"/>
    <property type="match status" value="1"/>
</dbReference>
<sequence length="715" mass="82661">MEILQPNLKERLEREINKDAKSRFTWVQFHAVGSTSEMEGTSLEELELNNFEPSERSWECGLYSEFPQEVCIRLNFRAEIAHVILMAKEDRFIPECEIHIGDGISGSFVDAEYRIGGVGEQITNTPNQINTFGIGSYIKIVFTRQPSKTIKNPGGQVGLSLLRVWGQPLGYNKGLTNEAHPLQGQTETVDKVLIEMGIPLNNIKWTNEDPENYSYAPVDEDTRVTLIDMEKLKDKAHQTEDYEMLHQLTRDLKIVYDLGNEILNLKRDLEFASAKEDFNKAIEIRNRLKQLEQERDRYDALYETSRYEDMIVMARPTSAQRRLAKKLEDEERARLEALRRQKEREAEEERLRRLREEEEKERLRKEEEDRKRRQNTTMKTVKKTRFNTVKQTKTVEVARDPLEYNEGDDDIDPYLNPKLIEAGGKVIDLENSVLKRALHSGTLLVTGVKLWSALHSESWRHRDAATRAFLEYIQAPMKPKYFGKTKKLFRAAIDVAREACLDKLPQIYHTGLDILKTALNEPICGEDVKPKEINLAIKSFVPNLIQKISELNYKVKDQSMIALVKLFEQHHANIGILIDNLMDITEKDPLPDKAPWRIIRARLDILEILLQEFGINEDVWDWAIVYEKLVIPSFFNQSRDVRESAKAVATELYRIIGKPIRDITNEVTNMKPSLLTSLNQNFDAEDDLKGGKYYQGSDLNQIAEVDEVPENADNN</sequence>
<dbReference type="PANTHER" id="PTHR13371">
    <property type="entry name" value="GLYCINE-, GLUTAMATE-, THIENYLCYCLOHEXYLPIPERIDINE-BINDING PROTEIN"/>
    <property type="match status" value="1"/>
</dbReference>
<proteinExistence type="predicted"/>
<feature type="domain" description="UVR" evidence="2">
    <location>
        <begin position="260"/>
        <end position="294"/>
    </location>
</feature>
<comment type="caution">
    <text evidence="3">The sequence shown here is derived from an EMBL/GenBank/DDBJ whole genome shotgun (WGS) entry which is preliminary data.</text>
</comment>
<evidence type="ECO:0000256" key="1">
    <source>
        <dbReference type="SAM" id="MobiDB-lite"/>
    </source>
</evidence>
<reference evidence="3" key="1">
    <citation type="submission" date="2023-07" db="EMBL/GenBank/DDBJ databases">
        <authorList>
            <consortium name="AG Swart"/>
            <person name="Singh M."/>
            <person name="Singh A."/>
            <person name="Seah K."/>
            <person name="Emmerich C."/>
        </authorList>
    </citation>
    <scope>NUCLEOTIDE SEQUENCE</scope>
    <source>
        <strain evidence="3">DP1</strain>
    </source>
</reference>
<dbReference type="Pfam" id="PF02151">
    <property type="entry name" value="UVR"/>
    <property type="match status" value="1"/>
</dbReference>
<dbReference type="InterPro" id="IPR016024">
    <property type="entry name" value="ARM-type_fold"/>
</dbReference>
<dbReference type="Proteomes" id="UP001295684">
    <property type="component" value="Unassembled WGS sequence"/>
</dbReference>
<name>A0AAD1U3Y6_EUPCR</name>
<evidence type="ECO:0000313" key="4">
    <source>
        <dbReference type="Proteomes" id="UP001295684"/>
    </source>
</evidence>
<feature type="compositionally biased region" description="Basic and acidic residues" evidence="1">
    <location>
        <begin position="346"/>
        <end position="371"/>
    </location>
</feature>